<name>A0A9N6WTU6_9VIRU</name>
<reference evidence="3" key="1">
    <citation type="submission" date="2022-10" db="EMBL/GenBank/DDBJ databases">
        <authorList>
            <person name="Meaden S."/>
        </authorList>
    </citation>
    <scope>NUCLEOTIDE SEQUENCE</scope>
</reference>
<dbReference type="SUPFAM" id="SSF69255">
    <property type="entry name" value="gp5 N-terminal domain-like"/>
    <property type="match status" value="1"/>
</dbReference>
<dbReference type="EMBL" id="OX359470">
    <property type="protein sequence ID" value="CAI3971266.1"/>
    <property type="molecule type" value="Genomic_DNA"/>
</dbReference>
<dbReference type="InterPro" id="IPR009590">
    <property type="entry name" value="Gp5_OB_N"/>
</dbReference>
<organism evidence="3">
    <name type="scientific">Ochrobactrum phage ORM_20</name>
    <dbReference type="NCBI Taxonomy" id="2985243"/>
    <lineage>
        <taxon>Viruses</taxon>
    </lineage>
</organism>
<evidence type="ECO:0000259" key="2">
    <source>
        <dbReference type="Pfam" id="PF06714"/>
    </source>
</evidence>
<evidence type="ECO:0000259" key="1">
    <source>
        <dbReference type="Pfam" id="PF05257"/>
    </source>
</evidence>
<dbReference type="InterPro" id="IPR013423">
    <property type="entry name" value="CHP02594"/>
</dbReference>
<dbReference type="NCBIfam" id="TIGR02594">
    <property type="entry name" value="TIGR02594 family protein"/>
    <property type="match status" value="1"/>
</dbReference>
<accession>A0A9N6WTU6</accession>
<protein>
    <submittedName>
        <fullName evidence="3">Baseplate hub subunit and tail lysozyme</fullName>
    </submittedName>
</protein>
<gene>
    <name evidence="3" type="ORF">ORM20_00217</name>
</gene>
<sequence length="303" mass="31849">MKGLISSEFGKNLQLWVGVVEDRNDPQQRGRVRVRIFGRHTNDTSLIPTEALPWAIPIQSIDSAAIGGIGQSPTGIMIGTLVAGIFLDGNDMQMPAILGTIGPIEGVTSANGASGNGAVNSDGVNDSNYNLPGNVKFSSSEPPWLSIAKGEIGVKEYAGSVSNPRILEYHKTVGINAGDSVAWCSSFVAWCLKNSGQSISGASGMARSWATAGCMEKLSTPVRGCIAVFSRAPNPTSGHVGFVDAIQGGNVMLVHGNSDNSVRRSGKSMQRLVGFYWPKGYPKEAYSVKEGTETVKDDGGTEA</sequence>
<dbReference type="Gene3D" id="2.40.50.260">
    <property type="entry name" value="Nucleic acid-binding protein domain"/>
    <property type="match status" value="1"/>
</dbReference>
<dbReference type="Pfam" id="PF06714">
    <property type="entry name" value="Gp5_OB"/>
    <property type="match status" value="1"/>
</dbReference>
<feature type="domain" description="Protein Gp5 N-terminal OB-fold" evidence="2">
    <location>
        <begin position="41"/>
        <end position="177"/>
    </location>
</feature>
<dbReference type="InterPro" id="IPR007921">
    <property type="entry name" value="CHAP_dom"/>
</dbReference>
<dbReference type="Gene3D" id="3.90.1720.10">
    <property type="entry name" value="endopeptidase domain like (from Nostoc punctiforme)"/>
    <property type="match status" value="1"/>
</dbReference>
<evidence type="ECO:0000313" key="3">
    <source>
        <dbReference type="EMBL" id="CAI3971266.1"/>
    </source>
</evidence>
<proteinExistence type="predicted"/>
<dbReference type="Pfam" id="PF05257">
    <property type="entry name" value="CHAP"/>
    <property type="match status" value="1"/>
</dbReference>
<dbReference type="InterPro" id="IPR038765">
    <property type="entry name" value="Papain-like_cys_pep_sf"/>
</dbReference>
<feature type="domain" description="Peptidase C51" evidence="1">
    <location>
        <begin position="178"/>
        <end position="257"/>
    </location>
</feature>
<dbReference type="SUPFAM" id="SSF54001">
    <property type="entry name" value="Cysteine proteinases"/>
    <property type="match status" value="1"/>
</dbReference>